<dbReference type="PANTHER" id="PTHR43135">
    <property type="entry name" value="ALPHA-D-RIBOSE 1-METHYLPHOSPHONATE 5-TRIPHOSPHATE DIPHOSPHATASE"/>
    <property type="match status" value="1"/>
</dbReference>
<evidence type="ECO:0000313" key="2">
    <source>
        <dbReference type="EMBL" id="NED96269.1"/>
    </source>
</evidence>
<dbReference type="InterPro" id="IPR011059">
    <property type="entry name" value="Metal-dep_hydrolase_composite"/>
</dbReference>
<dbReference type="RefSeq" id="WP_163819037.1">
    <property type="nucleotide sequence ID" value="NZ_JAAGOB010000006.1"/>
</dbReference>
<dbReference type="AlphaFoldDB" id="A0A6N9YN54"/>
<proteinExistence type="predicted"/>
<dbReference type="GO" id="GO:0016810">
    <property type="term" value="F:hydrolase activity, acting on carbon-nitrogen (but not peptide) bonds"/>
    <property type="evidence" value="ECO:0007669"/>
    <property type="project" value="InterPro"/>
</dbReference>
<dbReference type="Pfam" id="PF01979">
    <property type="entry name" value="Amidohydro_1"/>
    <property type="match status" value="1"/>
</dbReference>
<comment type="caution">
    <text evidence="2">The sequence shown here is derived from an EMBL/GenBank/DDBJ whole genome shotgun (WGS) entry which is preliminary data.</text>
</comment>
<evidence type="ECO:0000313" key="3">
    <source>
        <dbReference type="Proteomes" id="UP000469185"/>
    </source>
</evidence>
<keyword evidence="2" id="KW-0378">Hydrolase</keyword>
<dbReference type="SUPFAM" id="SSF51556">
    <property type="entry name" value="Metallo-dependent hydrolases"/>
    <property type="match status" value="1"/>
</dbReference>
<dbReference type="PANTHER" id="PTHR43135:SF3">
    <property type="entry name" value="ALPHA-D-RIBOSE 1-METHYLPHOSPHONATE 5-TRIPHOSPHATE DIPHOSPHATASE"/>
    <property type="match status" value="1"/>
</dbReference>
<name>A0A6N9YN54_9ACTN</name>
<dbReference type="CDD" id="cd01299">
    <property type="entry name" value="Met_dep_hydrolase_A"/>
    <property type="match status" value="1"/>
</dbReference>
<accession>A0A6N9YN54</accession>
<protein>
    <submittedName>
        <fullName evidence="2">Amidohydrolase family protein</fullName>
    </submittedName>
</protein>
<sequence>MTVTTGTRVVISGGDVFDGTGAPPGPADVAIDGGRIVEVGSGLDGDELVDARGLTILPGLIDCHVHVMFDGIDLMAHLQQPFSYAFYTAIRSLARTLDCGITTVRDAGGADLGVKQAVANGLIEGPRMRTAISILGQTGGHTDGWQPSGVDASLFVPHPGRPSPIVDGPDEMRRKVRELVRAGADVIKICTSGGVISPRDDPRHAHFGPDELATCVAEATTAGIAVMAHAQGADGIKNAVRAGVRSVEHGIFLDDEGIEMMLDAGTYLVPTLAAPRAVIAAAAAGAALPDVVVDKAREVAEAHMESFGRAVAAGVPVAMGTDSGVGRHGDNLTELALMHEAGMKPEAVLAASTSSAASLLGIADEVGTVAAGKRADLVLVSGDPFDFGSLKTNIRAVYQDGRPVR</sequence>
<feature type="domain" description="Amidohydrolase-related" evidence="1">
    <location>
        <begin position="55"/>
        <end position="403"/>
    </location>
</feature>
<gene>
    <name evidence="2" type="ORF">G1H11_13225</name>
</gene>
<keyword evidence="3" id="KW-1185">Reference proteome</keyword>
<organism evidence="2 3">
    <name type="scientific">Phytoactinopolyspora alkaliphila</name>
    <dbReference type="NCBI Taxonomy" id="1783498"/>
    <lineage>
        <taxon>Bacteria</taxon>
        <taxon>Bacillati</taxon>
        <taxon>Actinomycetota</taxon>
        <taxon>Actinomycetes</taxon>
        <taxon>Jiangellales</taxon>
        <taxon>Jiangellaceae</taxon>
        <taxon>Phytoactinopolyspora</taxon>
    </lineage>
</organism>
<evidence type="ECO:0000259" key="1">
    <source>
        <dbReference type="Pfam" id="PF01979"/>
    </source>
</evidence>
<dbReference type="InterPro" id="IPR006680">
    <property type="entry name" value="Amidohydro-rel"/>
</dbReference>
<dbReference type="InterPro" id="IPR051781">
    <property type="entry name" value="Metallo-dep_Hydrolase"/>
</dbReference>
<dbReference type="InterPro" id="IPR057744">
    <property type="entry name" value="OTAase-like"/>
</dbReference>
<reference evidence="2 3" key="1">
    <citation type="submission" date="2020-02" db="EMBL/GenBank/DDBJ databases">
        <authorList>
            <person name="Li X.-J."/>
            <person name="Feng X.-M."/>
        </authorList>
    </citation>
    <scope>NUCLEOTIDE SEQUENCE [LARGE SCALE GENOMIC DNA]</scope>
    <source>
        <strain evidence="2 3">CGMCC 4.7225</strain>
    </source>
</reference>
<dbReference type="Gene3D" id="2.30.40.10">
    <property type="entry name" value="Urease, subunit C, domain 1"/>
    <property type="match status" value="1"/>
</dbReference>
<dbReference type="InterPro" id="IPR032466">
    <property type="entry name" value="Metal_Hydrolase"/>
</dbReference>
<dbReference type="SUPFAM" id="SSF51338">
    <property type="entry name" value="Composite domain of metallo-dependent hydrolases"/>
    <property type="match status" value="1"/>
</dbReference>
<dbReference type="Proteomes" id="UP000469185">
    <property type="component" value="Unassembled WGS sequence"/>
</dbReference>
<dbReference type="Gene3D" id="3.20.20.140">
    <property type="entry name" value="Metal-dependent hydrolases"/>
    <property type="match status" value="1"/>
</dbReference>
<dbReference type="EMBL" id="JAAGOB010000006">
    <property type="protein sequence ID" value="NED96269.1"/>
    <property type="molecule type" value="Genomic_DNA"/>
</dbReference>